<dbReference type="EMBL" id="CP080095">
    <property type="protein sequence ID" value="QYD70087.1"/>
    <property type="molecule type" value="Genomic_DNA"/>
</dbReference>
<gene>
    <name evidence="2" type="ORF">KZJ38_07180</name>
</gene>
<protein>
    <submittedName>
        <fullName evidence="2">Uncharacterized protein</fullName>
    </submittedName>
</protein>
<evidence type="ECO:0000256" key="1">
    <source>
        <dbReference type="SAM" id="MobiDB-lite"/>
    </source>
</evidence>
<name>A0ABX8UP63_9BURK</name>
<feature type="region of interest" description="Disordered" evidence="1">
    <location>
        <begin position="82"/>
        <end position="103"/>
    </location>
</feature>
<keyword evidence="3" id="KW-1185">Reference proteome</keyword>
<sequence>MKERHHLDLLVTLLNLDAEIADCHQELMEVMQWLMKLPEDRRPYGADWASALAIKLDKFRAARRSTAATLFNAYTGSLSHAPAHIDGMQQGDEPHARKTHQHA</sequence>
<organism evidence="2 3">
    <name type="scientific">Paraburkholderia edwinii</name>
    <dbReference type="NCBI Taxonomy" id="2861782"/>
    <lineage>
        <taxon>Bacteria</taxon>
        <taxon>Pseudomonadati</taxon>
        <taxon>Pseudomonadota</taxon>
        <taxon>Betaproteobacteria</taxon>
        <taxon>Burkholderiales</taxon>
        <taxon>Burkholderiaceae</taxon>
        <taxon>Paraburkholderia</taxon>
    </lineage>
</organism>
<reference evidence="2 3" key="1">
    <citation type="submission" date="2021-07" db="EMBL/GenBank/DDBJ databases">
        <title>Paraburkholderia edwinii protects Aspergillus sp. from phenazines by acting as a toxin sponge.</title>
        <authorList>
            <person name="Dahlstrom K.M."/>
            <person name="Newman D.K."/>
        </authorList>
    </citation>
    <scope>NUCLEOTIDE SEQUENCE [LARGE SCALE GENOMIC DNA]</scope>
    <source>
        <strain evidence="2 3">Pe01</strain>
    </source>
</reference>
<proteinExistence type="predicted"/>
<accession>A0ABX8UP63</accession>
<dbReference type="RefSeq" id="WP_219799414.1">
    <property type="nucleotide sequence ID" value="NZ_CP080095.1"/>
</dbReference>
<evidence type="ECO:0000313" key="3">
    <source>
        <dbReference type="Proteomes" id="UP000826462"/>
    </source>
</evidence>
<evidence type="ECO:0000313" key="2">
    <source>
        <dbReference type="EMBL" id="QYD70087.1"/>
    </source>
</evidence>
<dbReference type="Proteomes" id="UP000826462">
    <property type="component" value="Chromosome 1"/>
</dbReference>